<dbReference type="CDD" id="cd01949">
    <property type="entry name" value="GGDEF"/>
    <property type="match status" value="1"/>
</dbReference>
<reference evidence="6 7" key="1">
    <citation type="submission" date="2020-01" db="EMBL/GenBank/DDBJ databases">
        <title>Genome sequence of Desulfovibrio aerotolerans DSM 16695(T).</title>
        <authorList>
            <person name="Karnachuk O."/>
            <person name="Avakyan M."/>
            <person name="Mardanov A."/>
            <person name="Kadnikov V."/>
            <person name="Ravin N."/>
        </authorList>
    </citation>
    <scope>NUCLEOTIDE SEQUENCE [LARGE SCALE GENOMIC DNA]</scope>
    <source>
        <strain evidence="6 7">DSM 16695</strain>
    </source>
</reference>
<proteinExistence type="predicted"/>
<evidence type="ECO:0000313" key="6">
    <source>
        <dbReference type="EMBL" id="MYL82467.1"/>
    </source>
</evidence>
<dbReference type="SUPFAM" id="SSF52172">
    <property type="entry name" value="CheY-like"/>
    <property type="match status" value="2"/>
</dbReference>
<keyword evidence="3" id="KW-0597">Phosphoprotein</keyword>
<evidence type="ECO:0000259" key="5">
    <source>
        <dbReference type="PROSITE" id="PS50887"/>
    </source>
</evidence>
<evidence type="ECO:0000259" key="4">
    <source>
        <dbReference type="PROSITE" id="PS50110"/>
    </source>
</evidence>
<dbReference type="CDD" id="cd17544">
    <property type="entry name" value="REC_2_GGDEF"/>
    <property type="match status" value="1"/>
</dbReference>
<feature type="domain" description="GGDEF" evidence="5">
    <location>
        <begin position="299"/>
        <end position="428"/>
    </location>
</feature>
<sequence>MDSTCPPPPDPAPRHRVLIVDDSKTFVALLTRRIQNELDIDCDVARDYATGVALAATGGASYLAALLDLNLPDAPNGEIVDAVLAQGVAPLIFTAEINDDMRDLFWSKRIIDYVLKQNIASVDYIIDSLRRLRDNPKLKVLVVDDSSMVRNHLSALLAAHRYQPHCARNAGEAMDALAADPDIKIVIIDYNMPDMDGAQLTKIIRSTHSKKDLAIIGISGHGGASMSVRFLKNGANDYITKPFLTEEFYCRVSQNVDILNQFQTINDLVNKDFLTKLHNRKYLTETGEKFYANLKRNNIGMVAALIDIDDFKRINDAHGHDVGDAVLRHTAALIRNRFRESDIVARYGGEEFCVVNINMDKTKAYDVYNELRLAIVQEPYIHNCLPVPLSVSIGVCTSHEDSFGQMVAVADHLMYDAKHTGKNHILVR</sequence>
<dbReference type="Pfam" id="PF00072">
    <property type="entry name" value="Response_reg"/>
    <property type="match status" value="1"/>
</dbReference>
<dbReference type="Proteomes" id="UP000482487">
    <property type="component" value="Unassembled WGS sequence"/>
</dbReference>
<feature type="domain" description="Response regulatory" evidence="4">
    <location>
        <begin position="139"/>
        <end position="256"/>
    </location>
</feature>
<comment type="catalytic activity">
    <reaction evidence="2">
        <text>2 GTP = 3',3'-c-di-GMP + 2 diphosphate</text>
        <dbReference type="Rhea" id="RHEA:24898"/>
        <dbReference type="ChEBI" id="CHEBI:33019"/>
        <dbReference type="ChEBI" id="CHEBI:37565"/>
        <dbReference type="ChEBI" id="CHEBI:58805"/>
        <dbReference type="EC" id="2.7.7.65"/>
    </reaction>
</comment>
<organism evidence="6 7">
    <name type="scientific">Solidesulfovibrio aerotolerans</name>
    <dbReference type="NCBI Taxonomy" id="295255"/>
    <lineage>
        <taxon>Bacteria</taxon>
        <taxon>Pseudomonadati</taxon>
        <taxon>Thermodesulfobacteriota</taxon>
        <taxon>Desulfovibrionia</taxon>
        <taxon>Desulfovibrionales</taxon>
        <taxon>Desulfovibrionaceae</taxon>
        <taxon>Solidesulfovibrio</taxon>
    </lineage>
</organism>
<protein>
    <recommendedName>
        <fullName evidence="1">diguanylate cyclase</fullName>
        <ecNumber evidence="1">2.7.7.65</ecNumber>
    </recommendedName>
</protein>
<name>A0A7C9IRW8_9BACT</name>
<dbReference type="InterPro" id="IPR000160">
    <property type="entry name" value="GGDEF_dom"/>
</dbReference>
<feature type="modified residue" description="4-aspartylphosphate" evidence="3">
    <location>
        <position position="68"/>
    </location>
</feature>
<dbReference type="PANTHER" id="PTHR45138">
    <property type="entry name" value="REGULATORY COMPONENTS OF SENSORY TRANSDUCTION SYSTEM"/>
    <property type="match status" value="1"/>
</dbReference>
<evidence type="ECO:0000256" key="1">
    <source>
        <dbReference type="ARBA" id="ARBA00012528"/>
    </source>
</evidence>
<dbReference type="SMART" id="SM00448">
    <property type="entry name" value="REC"/>
    <property type="match status" value="2"/>
</dbReference>
<dbReference type="NCBIfam" id="TIGR00254">
    <property type="entry name" value="GGDEF"/>
    <property type="match status" value="1"/>
</dbReference>
<dbReference type="EMBL" id="WVUD01000005">
    <property type="protein sequence ID" value="MYL82467.1"/>
    <property type="molecule type" value="Genomic_DNA"/>
</dbReference>
<keyword evidence="7" id="KW-1185">Reference proteome</keyword>
<dbReference type="GO" id="GO:1902201">
    <property type="term" value="P:negative regulation of bacterial-type flagellum-dependent cell motility"/>
    <property type="evidence" value="ECO:0007669"/>
    <property type="project" value="TreeGrafter"/>
</dbReference>
<dbReference type="Pfam" id="PF00990">
    <property type="entry name" value="GGDEF"/>
    <property type="match status" value="1"/>
</dbReference>
<dbReference type="InterPro" id="IPR029787">
    <property type="entry name" value="Nucleotide_cyclase"/>
</dbReference>
<gene>
    <name evidence="6" type="ORF">GTA51_04855</name>
</gene>
<dbReference type="PROSITE" id="PS50887">
    <property type="entry name" value="GGDEF"/>
    <property type="match status" value="1"/>
</dbReference>
<dbReference type="Gene3D" id="3.40.50.2300">
    <property type="match status" value="2"/>
</dbReference>
<evidence type="ECO:0000313" key="7">
    <source>
        <dbReference type="Proteomes" id="UP000482487"/>
    </source>
</evidence>
<dbReference type="GO" id="GO:0052621">
    <property type="term" value="F:diguanylate cyclase activity"/>
    <property type="evidence" value="ECO:0007669"/>
    <property type="project" value="UniProtKB-EC"/>
</dbReference>
<dbReference type="EC" id="2.7.7.65" evidence="1"/>
<dbReference type="PANTHER" id="PTHR45138:SF9">
    <property type="entry name" value="DIGUANYLATE CYCLASE DGCM-RELATED"/>
    <property type="match status" value="1"/>
</dbReference>
<feature type="domain" description="Response regulatory" evidence="4">
    <location>
        <begin position="16"/>
        <end position="131"/>
    </location>
</feature>
<dbReference type="InterPro" id="IPR011006">
    <property type="entry name" value="CheY-like_superfamily"/>
</dbReference>
<dbReference type="GO" id="GO:0005886">
    <property type="term" value="C:plasma membrane"/>
    <property type="evidence" value="ECO:0007669"/>
    <property type="project" value="TreeGrafter"/>
</dbReference>
<dbReference type="GO" id="GO:0000160">
    <property type="term" value="P:phosphorelay signal transduction system"/>
    <property type="evidence" value="ECO:0007669"/>
    <property type="project" value="InterPro"/>
</dbReference>
<evidence type="ECO:0000256" key="3">
    <source>
        <dbReference type="PROSITE-ProRule" id="PRU00169"/>
    </source>
</evidence>
<dbReference type="GO" id="GO:0043709">
    <property type="term" value="P:cell adhesion involved in single-species biofilm formation"/>
    <property type="evidence" value="ECO:0007669"/>
    <property type="project" value="TreeGrafter"/>
</dbReference>
<dbReference type="AlphaFoldDB" id="A0A7C9IRW8"/>
<dbReference type="FunFam" id="3.30.70.270:FF:000001">
    <property type="entry name" value="Diguanylate cyclase domain protein"/>
    <property type="match status" value="1"/>
</dbReference>
<dbReference type="InterPro" id="IPR043128">
    <property type="entry name" value="Rev_trsase/Diguanyl_cyclase"/>
</dbReference>
<dbReference type="SMART" id="SM00267">
    <property type="entry name" value="GGDEF"/>
    <property type="match status" value="1"/>
</dbReference>
<dbReference type="InterPro" id="IPR050469">
    <property type="entry name" value="Diguanylate_Cyclase"/>
</dbReference>
<feature type="modified residue" description="4-aspartylphosphate" evidence="3">
    <location>
        <position position="189"/>
    </location>
</feature>
<comment type="caution">
    <text evidence="6">The sequence shown here is derived from an EMBL/GenBank/DDBJ whole genome shotgun (WGS) entry which is preliminary data.</text>
</comment>
<evidence type="ECO:0000256" key="2">
    <source>
        <dbReference type="ARBA" id="ARBA00034247"/>
    </source>
</evidence>
<accession>A0A7C9IRW8</accession>
<dbReference type="InterPro" id="IPR001789">
    <property type="entry name" value="Sig_transdc_resp-reg_receiver"/>
</dbReference>
<dbReference type="OrthoDB" id="9778432at2"/>
<dbReference type="SUPFAM" id="SSF55073">
    <property type="entry name" value="Nucleotide cyclase"/>
    <property type="match status" value="1"/>
</dbReference>
<dbReference type="PROSITE" id="PS50110">
    <property type="entry name" value="RESPONSE_REGULATORY"/>
    <property type="match status" value="2"/>
</dbReference>
<dbReference type="RefSeq" id="WP_160959164.1">
    <property type="nucleotide sequence ID" value="NZ_WVUD01000005.1"/>
</dbReference>
<dbReference type="Gene3D" id="3.30.70.270">
    <property type="match status" value="1"/>
</dbReference>